<dbReference type="PANTHER" id="PTHR31071:SF9">
    <property type="entry name" value="INTRACELLULAR PROTEIN TRANSPORT PROTEIN USO1-RELATED"/>
    <property type="match status" value="1"/>
</dbReference>
<dbReference type="OrthoDB" id="670909at2759"/>
<evidence type="ECO:0000313" key="2">
    <source>
        <dbReference type="EMBL" id="KAF6172947.1"/>
    </source>
</evidence>
<sequence>MEREEKSGVGAEEKQEKWGIKLKPSPYGILLGKRGGPSTPVPSWKFFPDEEEEEVCRAQVRTITLPSTTTTSNTVSARKLGANLWEIEQQQQQQEQFPLGKMSRGRHQKEKGFDIPTHLADPSHTPPHYHQPESASSLRRHVAASLMQHRQYIERSDYALRPVSPTSYRSSMEMAAYNQPITPTSSFEIKGRRVESSYNLKTSTELLKVLNRIWSLEEQHASNSSLVKALKMELDHARARIKELLQERQSERHEIDDLMKEYAEDKFVRKSKEQNRIKTAVQSVRDELEDERKMRRRSETLHRKLARELSELKSDFWKASKDLEREKRTRLQLEDFCDEFARGIVEYEQEVRFLQHKSEKDHSVMDNHDRLVLHASEAWLDERMQMNLAEARHDLAEKNTIMDRLSLEIETFLQAKRSGGSKKNDISLPKDLRKDSCLRRQSLESIHLHGALSAPQDVDDEDDSVCSESHCFEINKNRVDKEIHDISKPNGAEAVEDHLEEMVKANSTKKNLRSREKIKSHYPSNLHLHYKEQMARVPSHRVEISISQKSEDCMATQEGSHEKNSKHDGTSASCFHRTADNKIRKQALLSDDLKVLPDYNGKEELCDHSTWRTHASPVQKWISRFTSPDFETCESSSKQSLGSKESTLKAKLLEARLEGLQSRLKASKDSC</sequence>
<gene>
    <name evidence="2" type="ORF">GIB67_006323</name>
</gene>
<proteinExistence type="predicted"/>
<keyword evidence="1" id="KW-0175">Coiled coil</keyword>
<dbReference type="InterPro" id="IPR043424">
    <property type="entry name" value="BLT-like"/>
</dbReference>
<protein>
    <submittedName>
        <fullName evidence="2">Uncharacterized protein</fullName>
    </submittedName>
</protein>
<name>A0A7J7P0H1_9MAGN</name>
<evidence type="ECO:0000313" key="3">
    <source>
        <dbReference type="Proteomes" id="UP000541444"/>
    </source>
</evidence>
<keyword evidence="3" id="KW-1185">Reference proteome</keyword>
<dbReference type="PANTHER" id="PTHR31071">
    <property type="entry name" value="GB|AAF24581.1"/>
    <property type="match status" value="1"/>
</dbReference>
<reference evidence="2 3" key="1">
    <citation type="journal article" date="2020" name="IScience">
        <title>Genome Sequencing of the Endangered Kingdonia uniflora (Circaeasteraceae, Ranunculales) Reveals Potential Mechanisms of Evolutionary Specialization.</title>
        <authorList>
            <person name="Sun Y."/>
            <person name="Deng T."/>
            <person name="Zhang A."/>
            <person name="Moore M.J."/>
            <person name="Landis J.B."/>
            <person name="Lin N."/>
            <person name="Zhang H."/>
            <person name="Zhang X."/>
            <person name="Huang J."/>
            <person name="Zhang X."/>
            <person name="Sun H."/>
            <person name="Wang H."/>
        </authorList>
    </citation>
    <scope>NUCLEOTIDE SEQUENCE [LARGE SCALE GENOMIC DNA]</scope>
    <source>
        <strain evidence="2">TB1705</strain>
        <tissue evidence="2">Leaf</tissue>
    </source>
</reference>
<organism evidence="2 3">
    <name type="scientific">Kingdonia uniflora</name>
    <dbReference type="NCBI Taxonomy" id="39325"/>
    <lineage>
        <taxon>Eukaryota</taxon>
        <taxon>Viridiplantae</taxon>
        <taxon>Streptophyta</taxon>
        <taxon>Embryophyta</taxon>
        <taxon>Tracheophyta</taxon>
        <taxon>Spermatophyta</taxon>
        <taxon>Magnoliopsida</taxon>
        <taxon>Ranunculales</taxon>
        <taxon>Circaeasteraceae</taxon>
        <taxon>Kingdonia</taxon>
    </lineage>
</organism>
<dbReference type="AlphaFoldDB" id="A0A7J7P0H1"/>
<dbReference type="Proteomes" id="UP000541444">
    <property type="component" value="Unassembled WGS sequence"/>
</dbReference>
<dbReference type="EMBL" id="JACGCM010000375">
    <property type="protein sequence ID" value="KAF6172947.1"/>
    <property type="molecule type" value="Genomic_DNA"/>
</dbReference>
<evidence type="ECO:0000256" key="1">
    <source>
        <dbReference type="SAM" id="Coils"/>
    </source>
</evidence>
<feature type="coiled-coil region" evidence="1">
    <location>
        <begin position="227"/>
        <end position="261"/>
    </location>
</feature>
<comment type="caution">
    <text evidence="2">The sequence shown here is derived from an EMBL/GenBank/DDBJ whole genome shotgun (WGS) entry which is preliminary data.</text>
</comment>
<accession>A0A7J7P0H1</accession>